<evidence type="ECO:0000313" key="2">
    <source>
        <dbReference type="Proteomes" id="UP000033867"/>
    </source>
</evidence>
<accession>A0A0G1DL25</accession>
<sequence>MDTTWRFVYMSTFNMIDLTRLRAALAQIADTAGPYTMVADRIFDDLTNELAIPVVLKKVVAQGLTLDVIRTTGILGIEETLAKYQSE</sequence>
<organism evidence="1 2">
    <name type="scientific">Candidatus Magasanikbacteria bacterium GW2011_GWE2_42_7</name>
    <dbReference type="NCBI Taxonomy" id="1619052"/>
    <lineage>
        <taxon>Bacteria</taxon>
        <taxon>Candidatus Magasanikiibacteriota</taxon>
    </lineage>
</organism>
<comment type="caution">
    <text evidence="1">The sequence shown here is derived from an EMBL/GenBank/DDBJ whole genome shotgun (WGS) entry which is preliminary data.</text>
</comment>
<protein>
    <submittedName>
        <fullName evidence="1">Uncharacterized protein</fullName>
    </submittedName>
</protein>
<proteinExistence type="predicted"/>
<dbReference type="EMBL" id="LCEK01000025">
    <property type="protein sequence ID" value="KKS71536.1"/>
    <property type="molecule type" value="Genomic_DNA"/>
</dbReference>
<dbReference type="Proteomes" id="UP000033867">
    <property type="component" value="Unassembled WGS sequence"/>
</dbReference>
<gene>
    <name evidence="1" type="ORF">UV42_C0025G0015</name>
</gene>
<name>A0A0G1DL25_9BACT</name>
<reference evidence="1 2" key="1">
    <citation type="journal article" date="2015" name="Nature">
        <title>rRNA introns, odd ribosomes, and small enigmatic genomes across a large radiation of phyla.</title>
        <authorList>
            <person name="Brown C.T."/>
            <person name="Hug L.A."/>
            <person name="Thomas B.C."/>
            <person name="Sharon I."/>
            <person name="Castelle C.J."/>
            <person name="Singh A."/>
            <person name="Wilkins M.J."/>
            <person name="Williams K.H."/>
            <person name="Banfield J.F."/>
        </authorList>
    </citation>
    <scope>NUCLEOTIDE SEQUENCE [LARGE SCALE GENOMIC DNA]</scope>
</reference>
<dbReference type="AlphaFoldDB" id="A0A0G1DL25"/>
<evidence type="ECO:0000313" key="1">
    <source>
        <dbReference type="EMBL" id="KKS71536.1"/>
    </source>
</evidence>